<keyword evidence="2" id="KW-0804">Transcription</keyword>
<reference evidence="6" key="2">
    <citation type="submission" date="2018-04" db="EMBL/GenBank/DDBJ databases">
        <title>OnivRS2 (Oryza nivara Reference Sequence Version 2).</title>
        <authorList>
            <person name="Zhang J."/>
            <person name="Kudrna D."/>
            <person name="Lee S."/>
            <person name="Talag J."/>
            <person name="Rajasekar S."/>
            <person name="Welchert J."/>
            <person name="Hsing Y.-I."/>
            <person name="Wing R.A."/>
        </authorList>
    </citation>
    <scope>NUCLEOTIDE SEQUENCE [LARGE SCALE GENOMIC DNA]</scope>
    <source>
        <strain evidence="6">SL10</strain>
    </source>
</reference>
<reference evidence="6" key="1">
    <citation type="submission" date="2015-04" db="UniProtKB">
        <authorList>
            <consortium name="EnsemblPlants"/>
        </authorList>
    </citation>
    <scope>IDENTIFICATION</scope>
    <source>
        <strain evidence="6">SL10</strain>
    </source>
</reference>
<organism evidence="6">
    <name type="scientific">Oryza nivara</name>
    <name type="common">Indian wild rice</name>
    <name type="synonym">Oryza sativa f. spontanea</name>
    <dbReference type="NCBI Taxonomy" id="4536"/>
    <lineage>
        <taxon>Eukaryota</taxon>
        <taxon>Viridiplantae</taxon>
        <taxon>Streptophyta</taxon>
        <taxon>Embryophyta</taxon>
        <taxon>Tracheophyta</taxon>
        <taxon>Spermatophyta</taxon>
        <taxon>Magnoliopsida</taxon>
        <taxon>Liliopsida</taxon>
        <taxon>Poales</taxon>
        <taxon>Poaceae</taxon>
        <taxon>BOP clade</taxon>
        <taxon>Oryzoideae</taxon>
        <taxon>Oryzeae</taxon>
        <taxon>Oryzinae</taxon>
        <taxon>Oryza</taxon>
    </lineage>
</organism>
<evidence type="ECO:0000259" key="5">
    <source>
        <dbReference type="PROSITE" id="PS51516"/>
    </source>
</evidence>
<evidence type="ECO:0000256" key="2">
    <source>
        <dbReference type="ARBA" id="ARBA00023163"/>
    </source>
</evidence>
<dbReference type="STRING" id="4536.A0A0E0IN53"/>
<dbReference type="Gramene" id="ONIVA09G19530.1">
    <property type="protein sequence ID" value="ONIVA09G19530.1"/>
    <property type="gene ID" value="ONIVA09G19530"/>
</dbReference>
<dbReference type="PROSITE" id="PS51516">
    <property type="entry name" value="SOX_C"/>
    <property type="match status" value="1"/>
</dbReference>
<keyword evidence="3" id="KW-0539">Nucleus</keyword>
<evidence type="ECO:0000313" key="6">
    <source>
        <dbReference type="EnsemblPlants" id="ONIVA09G19530.1"/>
    </source>
</evidence>
<dbReference type="HOGENOM" id="CLU_2964949_0_0_1"/>
<protein>
    <recommendedName>
        <fullName evidence="5">Sox C-terminal domain-containing protein</fullName>
    </recommendedName>
</protein>
<sequence length="59" mass="6405">MAATADPRAKLPAATSTHHLEPWGQPSPPPPTPFDGGIEELWVKLMGHLRDAADRLRVP</sequence>
<keyword evidence="7" id="KW-1185">Reference proteome</keyword>
<evidence type="ECO:0000256" key="1">
    <source>
        <dbReference type="ARBA" id="ARBA00023015"/>
    </source>
</evidence>
<feature type="domain" description="Sox C-terminal" evidence="5">
    <location>
        <begin position="1"/>
        <end position="59"/>
    </location>
</feature>
<feature type="region of interest" description="Disordered" evidence="4">
    <location>
        <begin position="1"/>
        <end position="37"/>
    </location>
</feature>
<evidence type="ECO:0000256" key="4">
    <source>
        <dbReference type="SAM" id="MobiDB-lite"/>
    </source>
</evidence>
<dbReference type="EnsemblPlants" id="ONIVA09G19530.1">
    <property type="protein sequence ID" value="ONIVA09G19530.1"/>
    <property type="gene ID" value="ONIVA09G19530"/>
</dbReference>
<evidence type="ECO:0000256" key="3">
    <source>
        <dbReference type="ARBA" id="ARBA00023242"/>
    </source>
</evidence>
<dbReference type="InterPro" id="IPR021934">
    <property type="entry name" value="Sox_C"/>
</dbReference>
<name>A0A0E0IN53_ORYNI</name>
<evidence type="ECO:0000313" key="7">
    <source>
        <dbReference type="Proteomes" id="UP000006591"/>
    </source>
</evidence>
<keyword evidence="1" id="KW-0805">Transcription regulation</keyword>
<proteinExistence type="predicted"/>
<dbReference type="AlphaFoldDB" id="A0A0E0IN53"/>
<dbReference type="Proteomes" id="UP000006591">
    <property type="component" value="Chromosome 9"/>
</dbReference>
<accession>A0A0E0IN53</accession>